<feature type="coiled-coil region" evidence="1">
    <location>
        <begin position="249"/>
        <end position="324"/>
    </location>
</feature>
<dbReference type="PANTHER" id="PTHR12156">
    <property type="entry name" value="PLECKSTRIN HOMOLOGY-LIKE DOMAIN, FAMILY B, MEMBER 3"/>
    <property type="match status" value="1"/>
</dbReference>
<evidence type="ECO:0008006" key="4">
    <source>
        <dbReference type="Google" id="ProtNLM"/>
    </source>
</evidence>
<evidence type="ECO:0000313" key="3">
    <source>
        <dbReference type="EMBL" id="AAS21401.1"/>
    </source>
</evidence>
<dbReference type="PANTHER" id="PTHR12156:SF5">
    <property type="entry name" value="FI18040P1"/>
    <property type="match status" value="1"/>
</dbReference>
<gene>
    <name evidence="3" type="ORF">004-04</name>
</gene>
<dbReference type="InterPro" id="IPR052212">
    <property type="entry name" value="PH-like_domain"/>
</dbReference>
<dbReference type="SUPFAM" id="SSF50729">
    <property type="entry name" value="PH domain-like"/>
    <property type="match status" value="1"/>
</dbReference>
<feature type="compositionally biased region" description="Polar residues" evidence="2">
    <location>
        <begin position="519"/>
        <end position="535"/>
    </location>
</feature>
<organism evidence="3">
    <name type="scientific">Oikopleura dioica</name>
    <name type="common">Tunicate</name>
    <dbReference type="NCBI Taxonomy" id="34765"/>
    <lineage>
        <taxon>Eukaryota</taxon>
        <taxon>Metazoa</taxon>
        <taxon>Chordata</taxon>
        <taxon>Tunicata</taxon>
        <taxon>Appendicularia</taxon>
        <taxon>Copelata</taxon>
        <taxon>Oikopleuridae</taxon>
        <taxon>Oikopleura</taxon>
    </lineage>
</organism>
<sequence>MSERECEIWDRVSYKLGCLSIKSTFSGNSPGKENETDSGVNSMDFQEKLKLSDEEVIVTPSCHLPPIPAPRRMPEPTSLGRHQQSHHRSISVDRRDENSNGMSRLQTAKSRAAHIRARSKDRQNFDSMSSCSGYGAYSGGTMDRGRSRYRRNSDAASEMASLPPSGYGMGLGHRQRQGSVSSLLSNRSGKDLIFGLEEFEAQNKIDLDHERAEAAREKERMAQIATMRDRPCAIKDRIRELEGQLDENLQSLRMEKALVSGELREEENMLEIESSQLENNIRGQGSGELAKELEMTLRDRKRRVDALKNQLVVLDAEMREETLRLNAERDEQIIALQREEKQMMNRFQRKAPSYCTGPRVRRPRARSNSGFSYDGGSVLSVDSYGSTANSNWIVERASQLAQAKDSEKHVEEMKKLLMEVQEEKERLMRSLASASEEPTGGMTSPGYPRANSTFTNHTRSNSVGISQSDFSARFTIDYEFLLIVWQRSGDNAIKCVSGRRCEKKGEPSDDEIRRECLSKSGSTNALGSSRTQPASNRRARHQPICNSRKALKTGIKEETTAMEAMEEQMGAVRSTYSLATVVQYKSVEKFAICSIERFYSNEKEKKPNGVIFFPEISDVFIDHGNKFKVPNRRTGIVITTSSRRLVLAAKSSELARVWVDAIVTGCEGNTSTY</sequence>
<dbReference type="InterPro" id="IPR011993">
    <property type="entry name" value="PH-like_dom_sf"/>
</dbReference>
<evidence type="ECO:0000256" key="2">
    <source>
        <dbReference type="SAM" id="MobiDB-lite"/>
    </source>
</evidence>
<protein>
    <recommendedName>
        <fullName evidence="4">PH domain-containing protein</fullName>
    </recommendedName>
</protein>
<feature type="compositionally biased region" description="Basic and acidic residues" evidence="2">
    <location>
        <begin position="499"/>
        <end position="517"/>
    </location>
</feature>
<dbReference type="Gene3D" id="2.30.29.30">
    <property type="entry name" value="Pleckstrin-homology domain (PH domain)/Phosphotyrosine-binding domain (PTB)"/>
    <property type="match status" value="1"/>
</dbReference>
<reference evidence="3" key="1">
    <citation type="journal article" date="2004" name="Nature">
        <title>Hox cluster disintegration with persistent anteroposterior order of expression in Oikopleura dioica.</title>
        <authorList>
            <person name="Seo H.C."/>
            <person name="Edvardsen R.B."/>
            <person name="Maeland A.D."/>
            <person name="Bjordal M."/>
            <person name="Jensen M.F."/>
            <person name="Hansen A."/>
            <person name="Flaat M."/>
            <person name="Weissenbach J."/>
            <person name="Lehrach H."/>
            <person name="Wincker P."/>
            <person name="Reinhardt R."/>
            <person name="Chourrout D."/>
        </authorList>
    </citation>
    <scope>NUCLEOTIDE SEQUENCE</scope>
</reference>
<accession>Q675W5</accession>
<keyword evidence="1" id="KW-0175">Coiled coil</keyword>
<proteinExistence type="predicted"/>
<reference evidence="3" key="2">
    <citation type="journal article" date="2005" name="Curr. Biol.">
        <title>Remodelling of the homeobox gene complement in the tunicate Oikopleura dioica.</title>
        <authorList>
            <person name="Edvardsen R.B."/>
            <person name="Seo H.C."/>
            <person name="Jensen M.F."/>
            <person name="Mialon A."/>
            <person name="Mikhaleva J."/>
            <person name="Bjordal M."/>
            <person name="Cartry J."/>
            <person name="Reinhardt R."/>
            <person name="Weissenbach J."/>
            <person name="Wincker P."/>
            <person name="Chourrout D."/>
        </authorList>
    </citation>
    <scope>NUCLEOTIDE SEQUENCE</scope>
</reference>
<feature type="region of interest" description="Disordered" evidence="2">
    <location>
        <begin position="499"/>
        <end position="541"/>
    </location>
</feature>
<name>Q675W5_OIKDI</name>
<feature type="coiled-coil region" evidence="1">
    <location>
        <begin position="403"/>
        <end position="437"/>
    </location>
</feature>
<evidence type="ECO:0000256" key="1">
    <source>
        <dbReference type="SAM" id="Coils"/>
    </source>
</evidence>
<feature type="compositionally biased region" description="Polar residues" evidence="2">
    <location>
        <begin position="99"/>
        <end position="109"/>
    </location>
</feature>
<dbReference type="EMBL" id="AY449460">
    <property type="protein sequence ID" value="AAS21401.1"/>
    <property type="molecule type" value="Genomic_DNA"/>
</dbReference>
<dbReference type="AlphaFoldDB" id="Q675W5"/>
<feature type="region of interest" description="Disordered" evidence="2">
    <location>
        <begin position="61"/>
        <end position="159"/>
    </location>
</feature>